<reference evidence="8" key="1">
    <citation type="journal article" date="2018" name="Genome Biol.">
        <title>SKESA: strategic k-mer extension for scrupulous assemblies.</title>
        <authorList>
            <person name="Souvorov A."/>
            <person name="Agarwala R."/>
            <person name="Lipman D.J."/>
        </authorList>
    </citation>
    <scope>NUCLEOTIDE SEQUENCE</scope>
    <source>
        <strain evidence="8">OLC2673_Aeromonas</strain>
    </source>
</reference>
<keyword evidence="6 7" id="KW-0472">Membrane</keyword>
<protein>
    <submittedName>
        <fullName evidence="8">DoxX family protein</fullName>
    </submittedName>
</protein>
<dbReference type="EMBL" id="DACTUL010000024">
    <property type="protein sequence ID" value="HAT6345176.1"/>
    <property type="molecule type" value="Genomic_DNA"/>
</dbReference>
<feature type="transmembrane region" description="Helical" evidence="7">
    <location>
        <begin position="128"/>
        <end position="147"/>
    </location>
</feature>
<dbReference type="PANTHER" id="PTHR33452:SF1">
    <property type="entry name" value="INNER MEMBRANE PROTEIN YPHA-RELATED"/>
    <property type="match status" value="1"/>
</dbReference>
<organism evidence="8 11">
    <name type="scientific">Aeromonas hydrophila</name>
    <dbReference type="NCBI Taxonomy" id="644"/>
    <lineage>
        <taxon>Bacteria</taxon>
        <taxon>Pseudomonadati</taxon>
        <taxon>Pseudomonadota</taxon>
        <taxon>Gammaproteobacteria</taxon>
        <taxon>Aeromonadales</taxon>
        <taxon>Aeromonadaceae</taxon>
        <taxon>Aeromonas</taxon>
    </lineage>
</organism>
<evidence type="ECO:0000256" key="4">
    <source>
        <dbReference type="ARBA" id="ARBA00022692"/>
    </source>
</evidence>
<reference evidence="9 10" key="2">
    <citation type="journal article" date="2018" name="PLoS ONE">
        <title>Phenotypic characterization and whole genome analysis of extended-spectrum beta-lactamase-producing bacteria isolated from dogs in Germany.</title>
        <authorList>
            <person name="Boehmer T."/>
            <person name="Vogler A.J."/>
            <person name="Thomas A."/>
            <person name="Sauer S."/>
            <person name="Hergenroether M."/>
            <person name="Straubinger R.K."/>
            <person name="Birdsell D."/>
            <person name="Keim P."/>
            <person name="Sahl J.W."/>
            <person name="Williamson C.H."/>
            <person name="Riehm J.M."/>
        </authorList>
    </citation>
    <scope>NUCLEOTIDE SEQUENCE [LARGE SCALE GENOMIC DNA]</scope>
    <source>
        <strain evidence="9 10">AFG_SD03_1510_Ahy_093</strain>
    </source>
</reference>
<evidence type="ECO:0000256" key="2">
    <source>
        <dbReference type="ARBA" id="ARBA00006679"/>
    </source>
</evidence>
<evidence type="ECO:0000313" key="11">
    <source>
        <dbReference type="Proteomes" id="UP000859505"/>
    </source>
</evidence>
<keyword evidence="5 7" id="KW-1133">Transmembrane helix</keyword>
<comment type="similarity">
    <text evidence="2">Belongs to the DoxX family.</text>
</comment>
<keyword evidence="3" id="KW-1003">Cell membrane</keyword>
<sequence length="155" mass="16540">MPAKPCYLTYPEAVSGDVTQNEDIEMDKMKDLALLVGRVLLALMFVIAGWGKIGGYAGTQGYMEAMGVPGFILPLVILLELGGGLAIMLGLFTRSLSVLMAGFTLMAAFIFHYQPADQMQMLMFMKNVSVAGGFLALAAAGAGAFSLDARFGKNW</sequence>
<evidence type="ECO:0000313" key="9">
    <source>
        <dbReference type="EMBL" id="RCF47932.1"/>
    </source>
</evidence>
<evidence type="ECO:0000256" key="6">
    <source>
        <dbReference type="ARBA" id="ARBA00023136"/>
    </source>
</evidence>
<keyword evidence="4 7" id="KW-0812">Transmembrane</keyword>
<feature type="transmembrane region" description="Helical" evidence="7">
    <location>
        <begin position="71"/>
        <end position="91"/>
    </location>
</feature>
<dbReference type="InterPro" id="IPR032808">
    <property type="entry name" value="DoxX"/>
</dbReference>
<evidence type="ECO:0000256" key="5">
    <source>
        <dbReference type="ARBA" id="ARBA00022989"/>
    </source>
</evidence>
<evidence type="ECO:0000313" key="8">
    <source>
        <dbReference type="EMBL" id="HAT6345176.1"/>
    </source>
</evidence>
<evidence type="ECO:0000313" key="10">
    <source>
        <dbReference type="Proteomes" id="UP000253075"/>
    </source>
</evidence>
<evidence type="ECO:0000256" key="1">
    <source>
        <dbReference type="ARBA" id="ARBA00004651"/>
    </source>
</evidence>
<comment type="subcellular location">
    <subcellularLocation>
        <location evidence="1">Cell membrane</location>
        <topology evidence="1">Multi-pass membrane protein</topology>
    </subcellularLocation>
</comment>
<feature type="transmembrane region" description="Helical" evidence="7">
    <location>
        <begin position="98"/>
        <end position="116"/>
    </location>
</feature>
<dbReference type="OMA" id="QMIMFMK"/>
<dbReference type="Proteomes" id="UP000253075">
    <property type="component" value="Unassembled WGS sequence"/>
</dbReference>
<reference evidence="9" key="4">
    <citation type="submission" date="2018-02" db="EMBL/GenBank/DDBJ databases">
        <authorList>
            <person name="Williamson C."/>
        </authorList>
    </citation>
    <scope>NUCLEOTIDE SEQUENCE</scope>
    <source>
        <strain evidence="9">AFG_SD03_1510_Ahy_093</strain>
    </source>
</reference>
<dbReference type="PANTHER" id="PTHR33452">
    <property type="entry name" value="OXIDOREDUCTASE CATD-RELATED"/>
    <property type="match status" value="1"/>
</dbReference>
<dbReference type="AlphaFoldDB" id="A0A454GGB6"/>
<dbReference type="GO" id="GO:0005886">
    <property type="term" value="C:plasma membrane"/>
    <property type="evidence" value="ECO:0007669"/>
    <property type="project" value="UniProtKB-SubCell"/>
</dbReference>
<comment type="caution">
    <text evidence="8">The sequence shown here is derived from an EMBL/GenBank/DDBJ whole genome shotgun (WGS) entry which is preliminary data.</text>
</comment>
<gene>
    <name evidence="9" type="ORF">C6C11_15285</name>
    <name evidence="8" type="ORF">JAJ28_002931</name>
</gene>
<dbReference type="EMBL" id="PUTQ01000022">
    <property type="protein sequence ID" value="RCF47932.1"/>
    <property type="molecule type" value="Genomic_DNA"/>
</dbReference>
<dbReference type="Pfam" id="PF07681">
    <property type="entry name" value="DoxX"/>
    <property type="match status" value="1"/>
</dbReference>
<evidence type="ECO:0000256" key="7">
    <source>
        <dbReference type="SAM" id="Phobius"/>
    </source>
</evidence>
<feature type="transmembrane region" description="Helical" evidence="7">
    <location>
        <begin position="32"/>
        <end position="51"/>
    </location>
</feature>
<proteinExistence type="inferred from homology"/>
<dbReference type="InterPro" id="IPR051907">
    <property type="entry name" value="DoxX-like_oxidoreductase"/>
</dbReference>
<reference evidence="8" key="5">
    <citation type="submission" date="2020-01" db="EMBL/GenBank/DDBJ databases">
        <authorList>
            <consortium name="NCBI Pathogen Detection Project"/>
        </authorList>
    </citation>
    <scope>NUCLEOTIDE SEQUENCE</scope>
    <source>
        <strain evidence="8">OLC2673_Aeromonas</strain>
    </source>
</reference>
<dbReference type="Proteomes" id="UP000859505">
    <property type="component" value="Unassembled WGS sequence"/>
</dbReference>
<reference evidence="10" key="3">
    <citation type="submission" date="2018-02" db="EMBL/GenBank/DDBJ databases">
        <title>Phenotypic characterization and whole genome analysis of multidrug-resistant, extended-spectrum beta-lactamase-producing bacteria isolated from dogs in Germany.</title>
        <authorList>
            <person name="Williamson C."/>
        </authorList>
    </citation>
    <scope>NUCLEOTIDE SEQUENCE [LARGE SCALE GENOMIC DNA]</scope>
    <source>
        <strain evidence="10">AFG_SD03_1510_Ahy_093</strain>
    </source>
</reference>
<evidence type="ECO:0000256" key="3">
    <source>
        <dbReference type="ARBA" id="ARBA00022475"/>
    </source>
</evidence>
<name>A0A454GGB6_AERHY</name>
<accession>A0A454GGB6</accession>